<sequence length="201" mass="22405">MKNVLVIESSISGKNGQSSQLIAEFTKNLAPDVRLDRIDLQQQPLPHLDMPEIAAWMTPVEDRTPEQQALASHSDQLIERVKQADAIVLGVPMYNFGVPSQLKALFDRIARAGLTFKYTENGSVGLLDNKPVFIFATRGGFYQGTNADNQTPYLEQFFKFIGLTEQYFIYAEGLNMGEESAEKAFTAAKNRIDELTKKLAA</sequence>
<comment type="similarity">
    <text evidence="6">Belongs to the azoreductase type 1 family.</text>
</comment>
<dbReference type="EMBL" id="JAUZVZ010000011">
    <property type="protein sequence ID" value="MDP4536435.1"/>
    <property type="molecule type" value="Genomic_DNA"/>
</dbReference>
<comment type="function">
    <text evidence="6">Also exhibits azoreductase activity. Catalyzes the reductive cleavage of the azo bond in aromatic azo compounds to the corresponding amines.</text>
</comment>
<dbReference type="EC" id="1.7.1.17" evidence="6"/>
<dbReference type="PANTHER" id="PTHR43741:SF2">
    <property type="entry name" value="FMN-DEPENDENT NADH:QUINONE OXIDOREDUCTASE"/>
    <property type="match status" value="1"/>
</dbReference>
<keyword evidence="1 6" id="KW-0285">Flavoprotein</keyword>
<dbReference type="HAMAP" id="MF_01216">
    <property type="entry name" value="Azoreductase_type1"/>
    <property type="match status" value="1"/>
</dbReference>
<organism evidence="8 9">
    <name type="scientific">Alkalimonas collagenimarina</name>
    <dbReference type="NCBI Taxonomy" id="400390"/>
    <lineage>
        <taxon>Bacteria</taxon>
        <taxon>Pseudomonadati</taxon>
        <taxon>Pseudomonadota</taxon>
        <taxon>Gammaproteobacteria</taxon>
        <taxon>Alkalimonas</taxon>
    </lineage>
</organism>
<dbReference type="InterPro" id="IPR029039">
    <property type="entry name" value="Flavoprotein-like_sf"/>
</dbReference>
<dbReference type="Proteomes" id="UP001231616">
    <property type="component" value="Unassembled WGS sequence"/>
</dbReference>
<evidence type="ECO:0000313" key="9">
    <source>
        <dbReference type="Proteomes" id="UP001231616"/>
    </source>
</evidence>
<evidence type="ECO:0000256" key="1">
    <source>
        <dbReference type="ARBA" id="ARBA00022630"/>
    </source>
</evidence>
<evidence type="ECO:0000259" key="7">
    <source>
        <dbReference type="Pfam" id="PF02525"/>
    </source>
</evidence>
<dbReference type="EC" id="1.6.5.-" evidence="6"/>
<feature type="binding site" evidence="6">
    <location>
        <position position="10"/>
    </location>
    <ligand>
        <name>FMN</name>
        <dbReference type="ChEBI" id="CHEBI:58210"/>
    </ligand>
</feature>
<comment type="caution">
    <text evidence="8">The sequence shown here is derived from an EMBL/GenBank/DDBJ whole genome shotgun (WGS) entry which is preliminary data.</text>
</comment>
<dbReference type="InterPro" id="IPR003680">
    <property type="entry name" value="Flavodoxin_fold"/>
</dbReference>
<gene>
    <name evidence="6" type="primary">azoR</name>
    <name evidence="8" type="ORF">Q3O60_09570</name>
</gene>
<comment type="caution">
    <text evidence="6">Lacks conserved residue(s) required for the propagation of feature annotation.</text>
</comment>
<dbReference type="Gene3D" id="3.40.50.360">
    <property type="match status" value="1"/>
</dbReference>
<proteinExistence type="inferred from homology"/>
<evidence type="ECO:0000256" key="2">
    <source>
        <dbReference type="ARBA" id="ARBA00022643"/>
    </source>
</evidence>
<comment type="subunit">
    <text evidence="6">Homodimer.</text>
</comment>
<dbReference type="InterPro" id="IPR050104">
    <property type="entry name" value="FMN-dep_NADH:Q_OxRdtase_AzoR1"/>
</dbReference>
<name>A0ABT9GZE5_9GAMM</name>
<keyword evidence="4 6" id="KW-0520">NAD</keyword>
<dbReference type="Pfam" id="PF02525">
    <property type="entry name" value="Flavodoxin_2"/>
    <property type="match status" value="1"/>
</dbReference>
<dbReference type="SUPFAM" id="SSF52218">
    <property type="entry name" value="Flavoproteins"/>
    <property type="match status" value="1"/>
</dbReference>
<keyword evidence="9" id="KW-1185">Reference proteome</keyword>
<accession>A0ABT9GZE5</accession>
<feature type="binding site" evidence="6">
    <location>
        <begin position="93"/>
        <end position="96"/>
    </location>
    <ligand>
        <name>FMN</name>
        <dbReference type="ChEBI" id="CHEBI:58210"/>
    </ligand>
</feature>
<dbReference type="InterPro" id="IPR023048">
    <property type="entry name" value="NADH:quinone_OxRdtase_FMN_depd"/>
</dbReference>
<keyword evidence="3 6" id="KW-0560">Oxidoreductase</keyword>
<reference evidence="8 9" key="1">
    <citation type="submission" date="2023-08" db="EMBL/GenBank/DDBJ databases">
        <authorList>
            <person name="Joshi A."/>
            <person name="Thite S."/>
        </authorList>
    </citation>
    <scope>NUCLEOTIDE SEQUENCE [LARGE SCALE GENOMIC DNA]</scope>
    <source>
        <strain evidence="8 9">AC40</strain>
    </source>
</reference>
<keyword evidence="2 6" id="KW-0288">FMN</keyword>
<evidence type="ECO:0000256" key="3">
    <source>
        <dbReference type="ARBA" id="ARBA00023002"/>
    </source>
</evidence>
<evidence type="ECO:0000256" key="5">
    <source>
        <dbReference type="ARBA" id="ARBA00048542"/>
    </source>
</evidence>
<dbReference type="PANTHER" id="PTHR43741">
    <property type="entry name" value="FMN-DEPENDENT NADH-AZOREDUCTASE 1"/>
    <property type="match status" value="1"/>
</dbReference>
<evidence type="ECO:0000256" key="4">
    <source>
        <dbReference type="ARBA" id="ARBA00023027"/>
    </source>
</evidence>
<comment type="function">
    <text evidence="6">Quinone reductase that provides resistance to thiol-specific stress caused by electrophilic quinones.</text>
</comment>
<evidence type="ECO:0000313" key="8">
    <source>
        <dbReference type="EMBL" id="MDP4536435.1"/>
    </source>
</evidence>
<evidence type="ECO:0000256" key="6">
    <source>
        <dbReference type="HAMAP-Rule" id="MF_01216"/>
    </source>
</evidence>
<feature type="domain" description="Flavodoxin-like fold" evidence="7">
    <location>
        <begin position="2"/>
        <end position="194"/>
    </location>
</feature>
<comment type="catalytic activity">
    <reaction evidence="6">
        <text>2 a quinone + NADH + H(+) = 2 a 1,4-benzosemiquinone + NAD(+)</text>
        <dbReference type="Rhea" id="RHEA:65952"/>
        <dbReference type="ChEBI" id="CHEBI:15378"/>
        <dbReference type="ChEBI" id="CHEBI:57540"/>
        <dbReference type="ChEBI" id="CHEBI:57945"/>
        <dbReference type="ChEBI" id="CHEBI:132124"/>
        <dbReference type="ChEBI" id="CHEBI:134225"/>
    </reaction>
</comment>
<dbReference type="RefSeq" id="WP_305893697.1">
    <property type="nucleotide sequence ID" value="NZ_JAUZVZ010000011.1"/>
</dbReference>
<feature type="binding site" evidence="6">
    <location>
        <begin position="137"/>
        <end position="140"/>
    </location>
    <ligand>
        <name>FMN</name>
        <dbReference type="ChEBI" id="CHEBI:58210"/>
    </ligand>
</feature>
<comment type="catalytic activity">
    <reaction evidence="5">
        <text>N,N-dimethyl-1,4-phenylenediamine + anthranilate + 2 NAD(+) = 2-(4-dimethylaminophenyl)diazenylbenzoate + 2 NADH + 2 H(+)</text>
        <dbReference type="Rhea" id="RHEA:55872"/>
        <dbReference type="ChEBI" id="CHEBI:15378"/>
        <dbReference type="ChEBI" id="CHEBI:15783"/>
        <dbReference type="ChEBI" id="CHEBI:16567"/>
        <dbReference type="ChEBI" id="CHEBI:57540"/>
        <dbReference type="ChEBI" id="CHEBI:57945"/>
        <dbReference type="ChEBI" id="CHEBI:71579"/>
        <dbReference type="EC" id="1.7.1.17"/>
    </reaction>
    <physiologicalReaction direction="right-to-left" evidence="5">
        <dbReference type="Rhea" id="RHEA:55874"/>
    </physiologicalReaction>
</comment>
<comment type="cofactor">
    <cofactor evidence="6">
        <name>FMN</name>
        <dbReference type="ChEBI" id="CHEBI:58210"/>
    </cofactor>
    <text evidence="6">Binds 1 FMN per subunit.</text>
</comment>
<protein>
    <recommendedName>
        <fullName evidence="6">FMN dependent NADH:quinone oxidoreductase</fullName>
        <ecNumber evidence="6">1.6.5.-</ecNumber>
    </recommendedName>
    <alternativeName>
        <fullName evidence="6">Azo-dye reductase</fullName>
    </alternativeName>
    <alternativeName>
        <fullName evidence="6">FMN-dependent NADH-azo compound oxidoreductase</fullName>
    </alternativeName>
    <alternativeName>
        <fullName evidence="6">FMN-dependent NADH-azoreductase</fullName>
        <ecNumber evidence="6">1.7.1.17</ecNumber>
    </alternativeName>
</protein>